<keyword evidence="5 9" id="KW-0342">GTP-binding</keyword>
<evidence type="ECO:0000259" key="11">
    <source>
        <dbReference type="PROSITE" id="PS00300"/>
    </source>
</evidence>
<dbReference type="PANTHER" id="PTHR11564:SF5">
    <property type="entry name" value="SIGNAL RECOGNITION PARTICLE SUBUNIT SRP54"/>
    <property type="match status" value="1"/>
</dbReference>
<evidence type="ECO:0000256" key="2">
    <source>
        <dbReference type="ARBA" id="ARBA00022741"/>
    </source>
</evidence>
<keyword evidence="9" id="KW-0963">Cytoplasm</keyword>
<dbReference type="GO" id="GO:0003924">
    <property type="term" value="F:GTPase activity"/>
    <property type="evidence" value="ECO:0007669"/>
    <property type="project" value="UniProtKB-UniRule"/>
</dbReference>
<comment type="catalytic activity">
    <reaction evidence="8 9">
        <text>GTP + H2O = GDP + phosphate + H(+)</text>
        <dbReference type="Rhea" id="RHEA:19669"/>
        <dbReference type="ChEBI" id="CHEBI:15377"/>
        <dbReference type="ChEBI" id="CHEBI:15378"/>
        <dbReference type="ChEBI" id="CHEBI:37565"/>
        <dbReference type="ChEBI" id="CHEBI:43474"/>
        <dbReference type="ChEBI" id="CHEBI:58189"/>
        <dbReference type="EC" id="3.6.5.4"/>
    </reaction>
</comment>
<accession>A0A5C1AIT3</accession>
<dbReference type="Gene3D" id="3.40.50.300">
    <property type="entry name" value="P-loop containing nucleotide triphosphate hydrolases"/>
    <property type="match status" value="1"/>
</dbReference>
<dbReference type="Pfam" id="PF02881">
    <property type="entry name" value="SRP54_N"/>
    <property type="match status" value="1"/>
</dbReference>
<protein>
    <recommendedName>
        <fullName evidence="9">Signal recognition particle protein</fullName>
        <ecNumber evidence="9">3.6.5.4</ecNumber>
    </recommendedName>
    <alternativeName>
        <fullName evidence="9">Fifty-four homolog</fullName>
    </alternativeName>
</protein>
<organism evidence="12 13">
    <name type="scientific">Limnoglobus roseus</name>
    <dbReference type="NCBI Taxonomy" id="2598579"/>
    <lineage>
        <taxon>Bacteria</taxon>
        <taxon>Pseudomonadati</taxon>
        <taxon>Planctomycetota</taxon>
        <taxon>Planctomycetia</taxon>
        <taxon>Gemmatales</taxon>
        <taxon>Gemmataceae</taxon>
        <taxon>Limnoglobus</taxon>
    </lineage>
</organism>
<dbReference type="PANTHER" id="PTHR11564">
    <property type="entry name" value="SIGNAL RECOGNITION PARTICLE 54K PROTEIN SRP54"/>
    <property type="match status" value="1"/>
</dbReference>
<gene>
    <name evidence="9" type="primary">ffh</name>
    <name evidence="12" type="ORF">PX52LOC_05167</name>
</gene>
<sequence>MFEGITRGLSDAFKKLRGRGRLTAENIKEGLREVRRALLEADVNLTVVTEFIARVEAKSVGQDVLERVDPSEQIIKIVYEELVGLMGPVDHKIPQRGDRPAVLMLCGLQGSGKTTTAAKLALTLKSQGRKPLLAAADLQRPGAVEQLQTLGQQIGVPVYSEKTSPVDVCKNAVAQAKKTLCDTVILDTAGRLQIDEELMSELKSIDKLVKPDEVYLVVDAMIGQEAVNVSKTFNDALELNAVILTKLDGDARGGAALSIKHVTGVPIKFVGMGEKVDKLEEFHPERMAGRILGQGDMMGVVEKIAAIQKEMSEEDLKKQQEKLSKGNFTLNDFRKQFEMIAKMGMKDLISRMPGMSEMIPPGEDPEQALKRVQGMIDSMSKKEKADPDLIDQSRRRRIAAGAGVEPQEVKQFLTQFDQVRALMKQMSEMSIFQKMKMMSGLGKAGAFMPGGMAGIKTKGDTGHRKSAKERAEDRKKKKRGR</sequence>
<feature type="binding site" evidence="9">
    <location>
        <begin position="187"/>
        <end position="191"/>
    </location>
    <ligand>
        <name>GTP</name>
        <dbReference type="ChEBI" id="CHEBI:37565"/>
    </ligand>
</feature>
<dbReference type="InterPro" id="IPR004125">
    <property type="entry name" value="Signal_recog_particle_SRP54_M"/>
</dbReference>
<dbReference type="InterPro" id="IPR000897">
    <property type="entry name" value="SRP54_GTPase_dom"/>
</dbReference>
<feature type="binding site" evidence="9">
    <location>
        <begin position="107"/>
        <end position="114"/>
    </location>
    <ligand>
        <name>GTP</name>
        <dbReference type="ChEBI" id="CHEBI:37565"/>
    </ligand>
</feature>
<dbReference type="KEGG" id="lrs:PX52LOC_05167"/>
<evidence type="ECO:0000313" key="13">
    <source>
        <dbReference type="Proteomes" id="UP000324974"/>
    </source>
</evidence>
<dbReference type="HAMAP" id="MF_00306">
    <property type="entry name" value="SRP54"/>
    <property type="match status" value="1"/>
</dbReference>
<dbReference type="InterPro" id="IPR042101">
    <property type="entry name" value="SRP54_N_sf"/>
</dbReference>
<evidence type="ECO:0000256" key="10">
    <source>
        <dbReference type="SAM" id="MobiDB-lite"/>
    </source>
</evidence>
<dbReference type="AlphaFoldDB" id="A0A5C1AIT3"/>
<dbReference type="Pfam" id="PF00448">
    <property type="entry name" value="SRP54"/>
    <property type="match status" value="1"/>
</dbReference>
<dbReference type="GO" id="GO:0006614">
    <property type="term" value="P:SRP-dependent cotranslational protein targeting to membrane"/>
    <property type="evidence" value="ECO:0007669"/>
    <property type="project" value="InterPro"/>
</dbReference>
<dbReference type="GO" id="GO:0008312">
    <property type="term" value="F:7S RNA binding"/>
    <property type="evidence" value="ECO:0007669"/>
    <property type="project" value="InterPro"/>
</dbReference>
<proteinExistence type="inferred from homology"/>
<feature type="compositionally biased region" description="Basic and acidic residues" evidence="10">
    <location>
        <begin position="457"/>
        <end position="474"/>
    </location>
</feature>
<feature type="region of interest" description="Disordered" evidence="10">
    <location>
        <begin position="452"/>
        <end position="481"/>
    </location>
</feature>
<keyword evidence="6 9" id="KW-0733">Signal recognition particle</keyword>
<comment type="similarity">
    <text evidence="1 9">Belongs to the GTP-binding SRP family. SRP54 subfamily.</text>
</comment>
<evidence type="ECO:0000256" key="1">
    <source>
        <dbReference type="ARBA" id="ARBA00005450"/>
    </source>
</evidence>
<keyword evidence="13" id="KW-1185">Reference proteome</keyword>
<dbReference type="SUPFAM" id="SSF47446">
    <property type="entry name" value="Signal peptide-binding domain"/>
    <property type="match status" value="1"/>
</dbReference>
<evidence type="ECO:0000256" key="5">
    <source>
        <dbReference type="ARBA" id="ARBA00023134"/>
    </source>
</evidence>
<name>A0A5C1AIT3_9BACT</name>
<comment type="subunit">
    <text evidence="9">Part of the signal recognition particle protein translocation system, which is composed of SRP and FtsY.</text>
</comment>
<reference evidence="13" key="1">
    <citation type="submission" date="2019-08" db="EMBL/GenBank/DDBJ databases">
        <title>Limnoglobus roseus gen. nov., sp. nov., a novel freshwater planctomycete with a giant genome from the family Gemmataceae.</title>
        <authorList>
            <person name="Kulichevskaya I.S."/>
            <person name="Naumoff D.G."/>
            <person name="Miroshnikov K."/>
            <person name="Ivanova A."/>
            <person name="Philippov D.A."/>
            <person name="Hakobyan A."/>
            <person name="Rijpstra I.C."/>
            <person name="Sinninghe Damste J.S."/>
            <person name="Liesack W."/>
            <person name="Dedysh S.N."/>
        </authorList>
    </citation>
    <scope>NUCLEOTIDE SEQUENCE [LARGE SCALE GENOMIC DNA]</scope>
    <source>
        <strain evidence="13">PX52</strain>
    </source>
</reference>
<dbReference type="EC" id="3.6.5.4" evidence="9"/>
<evidence type="ECO:0000256" key="6">
    <source>
        <dbReference type="ARBA" id="ARBA00023135"/>
    </source>
</evidence>
<dbReference type="SMART" id="SM00962">
    <property type="entry name" value="SRP54"/>
    <property type="match status" value="1"/>
</dbReference>
<dbReference type="InterPro" id="IPR022941">
    <property type="entry name" value="SRP54"/>
</dbReference>
<dbReference type="Pfam" id="PF02978">
    <property type="entry name" value="SRP_SPB"/>
    <property type="match status" value="1"/>
</dbReference>
<dbReference type="NCBIfam" id="TIGR00959">
    <property type="entry name" value="ffh"/>
    <property type="match status" value="1"/>
</dbReference>
<dbReference type="InterPro" id="IPR036891">
    <property type="entry name" value="Signal_recog_part_SRP54_M_sf"/>
</dbReference>
<dbReference type="Proteomes" id="UP000324974">
    <property type="component" value="Chromosome"/>
</dbReference>
<dbReference type="GO" id="GO:0005525">
    <property type="term" value="F:GTP binding"/>
    <property type="evidence" value="ECO:0007669"/>
    <property type="project" value="UniProtKB-UniRule"/>
</dbReference>
<comment type="domain">
    <text evidence="9">Composed of three domains: the N-terminal N domain, which is responsible for interactions with the ribosome, the central G domain, which binds GTP, and the C-terminal M domain, which binds the RNA and the signal sequence of the RNC.</text>
</comment>
<comment type="function">
    <text evidence="9">Involved in targeting and insertion of nascent membrane proteins into the cytoplasmic membrane. Binds to the hydrophobic signal sequence of the ribosome-nascent chain (RNC) as it emerges from the ribosomes. The SRP-RNC complex is then targeted to the cytoplasmic membrane where it interacts with the SRP receptor FtsY.</text>
</comment>
<evidence type="ECO:0000256" key="3">
    <source>
        <dbReference type="ARBA" id="ARBA00022801"/>
    </source>
</evidence>
<dbReference type="InterPro" id="IPR003593">
    <property type="entry name" value="AAA+_ATPase"/>
</dbReference>
<feature type="domain" description="SRP54-type proteins GTP-binding" evidence="11">
    <location>
        <begin position="266"/>
        <end position="279"/>
    </location>
</feature>
<dbReference type="SMART" id="SM00963">
    <property type="entry name" value="SRP54_N"/>
    <property type="match status" value="1"/>
</dbReference>
<evidence type="ECO:0000256" key="4">
    <source>
        <dbReference type="ARBA" id="ARBA00022884"/>
    </source>
</evidence>
<dbReference type="SMART" id="SM00382">
    <property type="entry name" value="AAA"/>
    <property type="match status" value="1"/>
</dbReference>
<dbReference type="Gene3D" id="1.10.260.30">
    <property type="entry name" value="Signal recognition particle, SRP54 subunit, M-domain"/>
    <property type="match status" value="1"/>
</dbReference>
<keyword evidence="2 9" id="KW-0547">Nucleotide-binding</keyword>
<dbReference type="OrthoDB" id="9804720at2"/>
<evidence type="ECO:0000256" key="7">
    <source>
        <dbReference type="ARBA" id="ARBA00023274"/>
    </source>
</evidence>
<dbReference type="GO" id="GO:0048500">
    <property type="term" value="C:signal recognition particle"/>
    <property type="evidence" value="ECO:0007669"/>
    <property type="project" value="UniProtKB-UniRule"/>
</dbReference>
<keyword evidence="3 9" id="KW-0378">Hydrolase</keyword>
<comment type="subcellular location">
    <subcellularLocation>
        <location evidence="9">Cytoplasm</location>
    </subcellularLocation>
    <text evidence="9">The SRP-RNC complex is targeted to the cytoplasmic membrane.</text>
</comment>
<dbReference type="RefSeq" id="WP_149112683.1">
    <property type="nucleotide sequence ID" value="NZ_CP042425.1"/>
</dbReference>
<keyword evidence="4 9" id="KW-0694">RNA-binding</keyword>
<dbReference type="InterPro" id="IPR027417">
    <property type="entry name" value="P-loop_NTPase"/>
</dbReference>
<dbReference type="CDD" id="cd18539">
    <property type="entry name" value="SRP_G"/>
    <property type="match status" value="1"/>
</dbReference>
<evidence type="ECO:0000313" key="12">
    <source>
        <dbReference type="EMBL" id="QEL18153.1"/>
    </source>
</evidence>
<feature type="binding site" evidence="9">
    <location>
        <begin position="245"/>
        <end position="248"/>
    </location>
    <ligand>
        <name>GTP</name>
        <dbReference type="ChEBI" id="CHEBI:37565"/>
    </ligand>
</feature>
<dbReference type="FunFam" id="3.40.50.300:FF:000022">
    <property type="entry name" value="Signal recognition particle 54 kDa subunit"/>
    <property type="match status" value="1"/>
</dbReference>
<dbReference type="SUPFAM" id="SSF52540">
    <property type="entry name" value="P-loop containing nucleoside triphosphate hydrolases"/>
    <property type="match status" value="1"/>
</dbReference>
<dbReference type="Gene3D" id="1.20.120.140">
    <property type="entry name" value="Signal recognition particle SRP54, nucleotide-binding domain"/>
    <property type="match status" value="1"/>
</dbReference>
<evidence type="ECO:0000256" key="9">
    <source>
        <dbReference type="HAMAP-Rule" id="MF_00306"/>
    </source>
</evidence>
<dbReference type="InterPro" id="IPR013822">
    <property type="entry name" value="Signal_recog_particl_SRP54_hlx"/>
</dbReference>
<dbReference type="PROSITE" id="PS00300">
    <property type="entry name" value="SRP54"/>
    <property type="match status" value="1"/>
</dbReference>
<dbReference type="EMBL" id="CP042425">
    <property type="protein sequence ID" value="QEL18153.1"/>
    <property type="molecule type" value="Genomic_DNA"/>
</dbReference>
<dbReference type="InterPro" id="IPR004780">
    <property type="entry name" value="SRP"/>
</dbReference>
<evidence type="ECO:0000256" key="8">
    <source>
        <dbReference type="ARBA" id="ARBA00048027"/>
    </source>
</evidence>
<keyword evidence="7 9" id="KW-0687">Ribonucleoprotein</keyword>